<evidence type="ECO:0000313" key="1">
    <source>
        <dbReference type="EMBL" id="APO82706.1"/>
    </source>
</evidence>
<gene>
    <name evidence="1" type="ORF">BL240_15085</name>
</gene>
<protein>
    <submittedName>
        <fullName evidence="1">Uncharacterized protein</fullName>
    </submittedName>
</protein>
<organism evidence="1 2">
    <name type="scientific">Pseudomonas putida</name>
    <name type="common">Arthrobacter siderocapsulatus</name>
    <dbReference type="NCBI Taxonomy" id="303"/>
    <lineage>
        <taxon>Bacteria</taxon>
        <taxon>Pseudomonadati</taxon>
        <taxon>Pseudomonadota</taxon>
        <taxon>Gammaproteobacteria</taxon>
        <taxon>Pseudomonadales</taxon>
        <taxon>Pseudomonadaceae</taxon>
        <taxon>Pseudomonas</taxon>
    </lineage>
</organism>
<dbReference type="EMBL" id="CP018743">
    <property type="protein sequence ID" value="APO82706.1"/>
    <property type="molecule type" value="Genomic_DNA"/>
</dbReference>
<reference evidence="1 2" key="1">
    <citation type="submission" date="2016-12" db="EMBL/GenBank/DDBJ databases">
        <title>Draft Genome Sequence of Mercury Resistant Pseudomonas DRA525.</title>
        <authorList>
            <person name="Drace K.M."/>
        </authorList>
    </citation>
    <scope>NUCLEOTIDE SEQUENCE [LARGE SCALE GENOMIC DNA]</scope>
    <source>
        <strain evidence="1 2">DRA525</strain>
    </source>
</reference>
<sequence>MGTAPHIAGRVSSRVNRFSCEHAPAAGKTPVWLNMAANACLLRRQAPGGGQSGRLNRSYGGCVNHC</sequence>
<evidence type="ECO:0000313" key="2">
    <source>
        <dbReference type="Proteomes" id="UP000185146"/>
    </source>
</evidence>
<dbReference type="AlphaFoldDB" id="A0A1L5PRP8"/>
<name>A0A1L5PRP8_PSEPU</name>
<dbReference type="Proteomes" id="UP000185146">
    <property type="component" value="Chromosome"/>
</dbReference>
<proteinExistence type="predicted"/>
<accession>A0A1L5PRP8</accession>